<organism evidence="1 2">
    <name type="scientific">Ricinus communis</name>
    <name type="common">Castor bean</name>
    <dbReference type="NCBI Taxonomy" id="3988"/>
    <lineage>
        <taxon>Eukaryota</taxon>
        <taxon>Viridiplantae</taxon>
        <taxon>Streptophyta</taxon>
        <taxon>Embryophyta</taxon>
        <taxon>Tracheophyta</taxon>
        <taxon>Spermatophyta</taxon>
        <taxon>Magnoliopsida</taxon>
        <taxon>eudicotyledons</taxon>
        <taxon>Gunneridae</taxon>
        <taxon>Pentapetalae</taxon>
        <taxon>rosids</taxon>
        <taxon>fabids</taxon>
        <taxon>Malpighiales</taxon>
        <taxon>Euphorbiaceae</taxon>
        <taxon>Acalyphoideae</taxon>
        <taxon>Acalypheae</taxon>
        <taxon>Ricinus</taxon>
    </lineage>
</organism>
<keyword evidence="2" id="KW-1185">Reference proteome</keyword>
<evidence type="ECO:0000313" key="2">
    <source>
        <dbReference type="Proteomes" id="UP000008311"/>
    </source>
</evidence>
<proteinExistence type="predicted"/>
<dbReference type="AlphaFoldDB" id="B9STP0"/>
<sequence length="143" mass="16315">MIRIFGKLDCERKLAMHGGVFRDLVRCWNMVVITAFDPSYVASVLFHFLQSTVQHGFRLEFILPTSVIGYTKWSTPPSSMLKLNVDGALFKDQGFGGLGAIIRNHEGRELYCLSKLIPLSVDVEFLEGRCLPERLKMGSFYWH</sequence>
<evidence type="ECO:0008006" key="3">
    <source>
        <dbReference type="Google" id="ProtNLM"/>
    </source>
</evidence>
<dbReference type="EMBL" id="EQ974133">
    <property type="protein sequence ID" value="EEF33026.1"/>
    <property type="molecule type" value="Genomic_DNA"/>
</dbReference>
<evidence type="ECO:0000313" key="1">
    <source>
        <dbReference type="EMBL" id="EEF33026.1"/>
    </source>
</evidence>
<dbReference type="InParanoid" id="B9STP0"/>
<gene>
    <name evidence="1" type="ORF">RCOM_0826190</name>
</gene>
<protein>
    <recommendedName>
        <fullName evidence="3">RNase H type-1 domain-containing protein</fullName>
    </recommendedName>
</protein>
<name>B9STP0_RICCO</name>
<reference evidence="2" key="1">
    <citation type="journal article" date="2010" name="Nat. Biotechnol.">
        <title>Draft genome sequence of the oilseed species Ricinus communis.</title>
        <authorList>
            <person name="Chan A.P."/>
            <person name="Crabtree J."/>
            <person name="Zhao Q."/>
            <person name="Lorenzi H."/>
            <person name="Orvis J."/>
            <person name="Puiu D."/>
            <person name="Melake-Berhan A."/>
            <person name="Jones K.M."/>
            <person name="Redman J."/>
            <person name="Chen G."/>
            <person name="Cahoon E.B."/>
            <person name="Gedil M."/>
            <person name="Stanke M."/>
            <person name="Haas B.J."/>
            <person name="Wortman J.R."/>
            <person name="Fraser-Liggett C.M."/>
            <person name="Ravel J."/>
            <person name="Rabinowicz P.D."/>
        </authorList>
    </citation>
    <scope>NUCLEOTIDE SEQUENCE [LARGE SCALE GENOMIC DNA]</scope>
    <source>
        <strain evidence="2">cv. Hale</strain>
    </source>
</reference>
<dbReference type="Proteomes" id="UP000008311">
    <property type="component" value="Unassembled WGS sequence"/>
</dbReference>
<accession>B9STP0</accession>